<evidence type="ECO:0000313" key="1">
    <source>
        <dbReference type="EMBL" id="PBK65684.1"/>
    </source>
</evidence>
<name>A0A2H3B9Y1_9AGAR</name>
<proteinExistence type="predicted"/>
<dbReference type="EMBL" id="KZ293444">
    <property type="protein sequence ID" value="PBK65684.1"/>
    <property type="molecule type" value="Genomic_DNA"/>
</dbReference>
<evidence type="ECO:0000313" key="2">
    <source>
        <dbReference type="Proteomes" id="UP000218334"/>
    </source>
</evidence>
<accession>A0A2H3B9Y1</accession>
<dbReference type="Proteomes" id="UP000218334">
    <property type="component" value="Unassembled WGS sequence"/>
</dbReference>
<gene>
    <name evidence="1" type="ORF">ARMSODRAFT_961049</name>
</gene>
<keyword evidence="2" id="KW-1185">Reference proteome</keyword>
<organism evidence="1 2">
    <name type="scientific">Armillaria solidipes</name>
    <dbReference type="NCBI Taxonomy" id="1076256"/>
    <lineage>
        <taxon>Eukaryota</taxon>
        <taxon>Fungi</taxon>
        <taxon>Dikarya</taxon>
        <taxon>Basidiomycota</taxon>
        <taxon>Agaricomycotina</taxon>
        <taxon>Agaricomycetes</taxon>
        <taxon>Agaricomycetidae</taxon>
        <taxon>Agaricales</taxon>
        <taxon>Marasmiineae</taxon>
        <taxon>Physalacriaceae</taxon>
        <taxon>Armillaria</taxon>
    </lineage>
</organism>
<sequence>MLDRNGAAALEVIYFAILHQKRIQRAHLYQYAEGWIPSTFQLKVNLITTDDDRSYPAVTVIEVLCSF</sequence>
<dbReference type="AlphaFoldDB" id="A0A2H3B9Y1"/>
<protein>
    <submittedName>
        <fullName evidence="1">Uncharacterized protein</fullName>
    </submittedName>
</protein>
<reference evidence="2" key="1">
    <citation type="journal article" date="2017" name="Nat. Ecol. Evol.">
        <title>Genome expansion and lineage-specific genetic innovations in the forest pathogenic fungi Armillaria.</title>
        <authorList>
            <person name="Sipos G."/>
            <person name="Prasanna A.N."/>
            <person name="Walter M.C."/>
            <person name="O'Connor E."/>
            <person name="Balint B."/>
            <person name="Krizsan K."/>
            <person name="Kiss B."/>
            <person name="Hess J."/>
            <person name="Varga T."/>
            <person name="Slot J."/>
            <person name="Riley R."/>
            <person name="Boka B."/>
            <person name="Rigling D."/>
            <person name="Barry K."/>
            <person name="Lee J."/>
            <person name="Mihaltcheva S."/>
            <person name="LaButti K."/>
            <person name="Lipzen A."/>
            <person name="Waldron R."/>
            <person name="Moloney N.M."/>
            <person name="Sperisen C."/>
            <person name="Kredics L."/>
            <person name="Vagvoelgyi C."/>
            <person name="Patrignani A."/>
            <person name="Fitzpatrick D."/>
            <person name="Nagy I."/>
            <person name="Doyle S."/>
            <person name="Anderson J.B."/>
            <person name="Grigoriev I.V."/>
            <person name="Gueldener U."/>
            <person name="Muensterkoetter M."/>
            <person name="Nagy L.G."/>
        </authorList>
    </citation>
    <scope>NUCLEOTIDE SEQUENCE [LARGE SCALE GENOMIC DNA]</scope>
    <source>
        <strain evidence="2">28-4</strain>
    </source>
</reference>